<dbReference type="RefSeq" id="WP_106257563.1">
    <property type="nucleotide sequence ID" value="NZ_CAWNSW010000133.1"/>
</dbReference>
<proteinExistence type="predicted"/>
<dbReference type="AlphaFoldDB" id="A0A2T1E2I2"/>
<organism evidence="1 2">
    <name type="scientific">Stenomitos frigidus ULC18</name>
    <dbReference type="NCBI Taxonomy" id="2107698"/>
    <lineage>
        <taxon>Bacteria</taxon>
        <taxon>Bacillati</taxon>
        <taxon>Cyanobacteriota</taxon>
        <taxon>Cyanophyceae</taxon>
        <taxon>Leptolyngbyales</taxon>
        <taxon>Leptolyngbyaceae</taxon>
        <taxon>Stenomitos</taxon>
    </lineage>
</organism>
<evidence type="ECO:0000313" key="1">
    <source>
        <dbReference type="EMBL" id="PSB26945.1"/>
    </source>
</evidence>
<gene>
    <name evidence="1" type="ORF">C7B82_17440</name>
</gene>
<reference evidence="2" key="1">
    <citation type="submission" date="2018-02" db="EMBL/GenBank/DDBJ databases">
        <authorList>
            <person name="Moore K."/>
            <person name="Momper L."/>
        </authorList>
    </citation>
    <scope>NUCLEOTIDE SEQUENCE [LARGE SCALE GENOMIC DNA]</scope>
    <source>
        <strain evidence="2">ULC18</strain>
    </source>
</reference>
<dbReference type="Proteomes" id="UP000239576">
    <property type="component" value="Unassembled WGS sequence"/>
</dbReference>
<accession>A0A2T1E2I2</accession>
<evidence type="ECO:0000313" key="2">
    <source>
        <dbReference type="Proteomes" id="UP000239576"/>
    </source>
</evidence>
<comment type="caution">
    <text evidence="1">The sequence shown here is derived from an EMBL/GenBank/DDBJ whole genome shotgun (WGS) entry which is preliminary data.</text>
</comment>
<protein>
    <submittedName>
        <fullName evidence="1">Uncharacterized protein</fullName>
    </submittedName>
</protein>
<name>A0A2T1E2I2_9CYAN</name>
<keyword evidence="2" id="KW-1185">Reference proteome</keyword>
<dbReference type="EMBL" id="PVWK01000098">
    <property type="protein sequence ID" value="PSB26945.1"/>
    <property type="molecule type" value="Genomic_DNA"/>
</dbReference>
<dbReference type="OrthoDB" id="466926at2"/>
<sequence length="99" mass="11415">MQNQINNEMQITIHYLNGQTESYTFSHLADPAALEQEVQQEIRRILDKEWWFFHLAEQTVCVNRANVSKIELKPAIAQIHGEGVFPNAQRVTALSRAHT</sequence>
<reference evidence="1 2" key="2">
    <citation type="submission" date="2018-03" db="EMBL/GenBank/DDBJ databases">
        <title>The ancient ancestry and fast evolution of plastids.</title>
        <authorList>
            <person name="Moore K.R."/>
            <person name="Magnabosco C."/>
            <person name="Momper L."/>
            <person name="Gold D.A."/>
            <person name="Bosak T."/>
            <person name="Fournier G.P."/>
        </authorList>
    </citation>
    <scope>NUCLEOTIDE SEQUENCE [LARGE SCALE GENOMIC DNA]</scope>
    <source>
        <strain evidence="1 2">ULC18</strain>
    </source>
</reference>